<comment type="caution">
    <text evidence="1">The sequence shown here is derived from an EMBL/GenBank/DDBJ whole genome shotgun (WGS) entry which is preliminary data.</text>
</comment>
<reference evidence="1 2" key="1">
    <citation type="submission" date="2018-08" db="EMBL/GenBank/DDBJ databases">
        <title>A genome reference for cultivated species of the human gut microbiota.</title>
        <authorList>
            <person name="Zou Y."/>
            <person name="Xue W."/>
            <person name="Luo G."/>
        </authorList>
    </citation>
    <scope>NUCLEOTIDE SEQUENCE [LARGE SCALE GENOMIC DNA]</scope>
    <source>
        <strain evidence="1 2">AF22-1</strain>
    </source>
</reference>
<dbReference type="AlphaFoldDB" id="A0AA92TJT0"/>
<evidence type="ECO:0000313" key="1">
    <source>
        <dbReference type="EMBL" id="RGS45532.1"/>
    </source>
</evidence>
<protein>
    <submittedName>
        <fullName evidence="1">Uncharacterized protein</fullName>
    </submittedName>
</protein>
<feature type="non-terminal residue" evidence="1">
    <location>
        <position position="92"/>
    </location>
</feature>
<evidence type="ECO:0000313" key="2">
    <source>
        <dbReference type="Proteomes" id="UP000286113"/>
    </source>
</evidence>
<dbReference type="Proteomes" id="UP000286113">
    <property type="component" value="Unassembled WGS sequence"/>
</dbReference>
<dbReference type="EMBL" id="QRVN01000033">
    <property type="protein sequence ID" value="RGS45532.1"/>
    <property type="molecule type" value="Genomic_DNA"/>
</dbReference>
<accession>A0AA92TJT0</accession>
<sequence length="92" mass="10580">MVQKKKSDEQDVLVVRDEKTGEISVVAGLSRDGTPKRVPAKAENTSDFLRFDRNSDLMDSFFRNFFRQCKEPSRFGFYRIAADQVENLLGVM</sequence>
<gene>
    <name evidence="1" type="ORF">DWX90_13425</name>
</gene>
<name>A0AA92TJT0_9BACT</name>
<proteinExistence type="predicted"/>
<organism evidence="1 2">
    <name type="scientific">Segatella copri</name>
    <dbReference type="NCBI Taxonomy" id="165179"/>
    <lineage>
        <taxon>Bacteria</taxon>
        <taxon>Pseudomonadati</taxon>
        <taxon>Bacteroidota</taxon>
        <taxon>Bacteroidia</taxon>
        <taxon>Bacteroidales</taxon>
        <taxon>Prevotellaceae</taxon>
        <taxon>Segatella</taxon>
    </lineage>
</organism>